<dbReference type="GO" id="GO:1990756">
    <property type="term" value="F:ubiquitin-like ligase-substrate adaptor activity"/>
    <property type="evidence" value="ECO:0000318"/>
    <property type="project" value="GO_Central"/>
</dbReference>
<dbReference type="EMBL" id="GL377594">
    <property type="protein sequence ID" value="EFJ22916.1"/>
    <property type="molecule type" value="Genomic_DNA"/>
</dbReference>
<feature type="compositionally biased region" description="Polar residues" evidence="1">
    <location>
        <begin position="247"/>
        <end position="268"/>
    </location>
</feature>
<dbReference type="GO" id="GO:0016567">
    <property type="term" value="P:protein ubiquitination"/>
    <property type="evidence" value="ECO:0000318"/>
    <property type="project" value="GO_Central"/>
</dbReference>
<dbReference type="InterPro" id="IPR019138">
    <property type="entry name" value="De-etiolated_protein_1_Det1"/>
</dbReference>
<protein>
    <submittedName>
        <fullName evidence="2">Uncharacterized protein DET1-2</fullName>
    </submittedName>
</protein>
<dbReference type="Proteomes" id="UP000001514">
    <property type="component" value="Unassembled WGS sequence"/>
</dbReference>
<dbReference type="STRING" id="88036.D8RYJ5"/>
<dbReference type="GO" id="GO:0005634">
    <property type="term" value="C:nucleus"/>
    <property type="evidence" value="ECO:0000318"/>
    <property type="project" value="GO_Central"/>
</dbReference>
<dbReference type="InParanoid" id="D8RYJ5"/>
<accession>D8RYJ5</accession>
<dbReference type="PANTHER" id="PTHR13374">
    <property type="entry name" value="DET1 HOMOLOG DE-ETIOLATED-1 HOMOLOG"/>
    <property type="match status" value="1"/>
</dbReference>
<dbReference type="Gramene" id="EFJ22916">
    <property type="protein sequence ID" value="EFJ22916"/>
    <property type="gene ID" value="SELMODRAFT_104399"/>
</dbReference>
<name>D8RYJ5_SELML</name>
<gene>
    <name evidence="2" type="primary">DET1-2</name>
    <name evidence="2" type="ORF">SELMODRAFT_104399</name>
</gene>
<evidence type="ECO:0000313" key="2">
    <source>
        <dbReference type="EMBL" id="EFJ22916.1"/>
    </source>
</evidence>
<evidence type="ECO:0000313" key="3">
    <source>
        <dbReference type="Proteomes" id="UP000001514"/>
    </source>
</evidence>
<reference evidence="2 3" key="1">
    <citation type="journal article" date="2011" name="Science">
        <title>The Selaginella genome identifies genetic changes associated with the evolution of vascular plants.</title>
        <authorList>
            <person name="Banks J.A."/>
            <person name="Nishiyama T."/>
            <person name="Hasebe M."/>
            <person name="Bowman J.L."/>
            <person name="Gribskov M."/>
            <person name="dePamphilis C."/>
            <person name="Albert V.A."/>
            <person name="Aono N."/>
            <person name="Aoyama T."/>
            <person name="Ambrose B.A."/>
            <person name="Ashton N.W."/>
            <person name="Axtell M.J."/>
            <person name="Barker E."/>
            <person name="Barker M.S."/>
            <person name="Bennetzen J.L."/>
            <person name="Bonawitz N.D."/>
            <person name="Chapple C."/>
            <person name="Cheng C."/>
            <person name="Correa L.G."/>
            <person name="Dacre M."/>
            <person name="DeBarry J."/>
            <person name="Dreyer I."/>
            <person name="Elias M."/>
            <person name="Engstrom E.M."/>
            <person name="Estelle M."/>
            <person name="Feng L."/>
            <person name="Finet C."/>
            <person name="Floyd S.K."/>
            <person name="Frommer W.B."/>
            <person name="Fujita T."/>
            <person name="Gramzow L."/>
            <person name="Gutensohn M."/>
            <person name="Harholt J."/>
            <person name="Hattori M."/>
            <person name="Heyl A."/>
            <person name="Hirai T."/>
            <person name="Hiwatashi Y."/>
            <person name="Ishikawa M."/>
            <person name="Iwata M."/>
            <person name="Karol K.G."/>
            <person name="Koehler B."/>
            <person name="Kolukisaoglu U."/>
            <person name="Kubo M."/>
            <person name="Kurata T."/>
            <person name="Lalonde S."/>
            <person name="Li K."/>
            <person name="Li Y."/>
            <person name="Litt A."/>
            <person name="Lyons E."/>
            <person name="Manning G."/>
            <person name="Maruyama T."/>
            <person name="Michael T.P."/>
            <person name="Mikami K."/>
            <person name="Miyazaki S."/>
            <person name="Morinaga S."/>
            <person name="Murata T."/>
            <person name="Mueller-Roeber B."/>
            <person name="Nelson D.R."/>
            <person name="Obara M."/>
            <person name="Oguri Y."/>
            <person name="Olmstead R.G."/>
            <person name="Onodera N."/>
            <person name="Petersen B.L."/>
            <person name="Pils B."/>
            <person name="Prigge M."/>
            <person name="Rensing S.A."/>
            <person name="Riano-Pachon D.M."/>
            <person name="Roberts A.W."/>
            <person name="Sato Y."/>
            <person name="Scheller H.V."/>
            <person name="Schulz B."/>
            <person name="Schulz C."/>
            <person name="Shakirov E.V."/>
            <person name="Shibagaki N."/>
            <person name="Shinohara N."/>
            <person name="Shippen D.E."/>
            <person name="Soerensen I."/>
            <person name="Sotooka R."/>
            <person name="Sugimoto N."/>
            <person name="Sugita M."/>
            <person name="Sumikawa N."/>
            <person name="Tanurdzic M."/>
            <person name="Theissen G."/>
            <person name="Ulvskov P."/>
            <person name="Wakazuki S."/>
            <person name="Weng J.K."/>
            <person name="Willats W.W."/>
            <person name="Wipf D."/>
            <person name="Wolf P.G."/>
            <person name="Yang L."/>
            <person name="Zimmer A.D."/>
            <person name="Zhu Q."/>
            <person name="Mitros T."/>
            <person name="Hellsten U."/>
            <person name="Loque D."/>
            <person name="Otillar R."/>
            <person name="Salamov A."/>
            <person name="Schmutz J."/>
            <person name="Shapiro H."/>
            <person name="Lindquist E."/>
            <person name="Lucas S."/>
            <person name="Rokhsar D."/>
            <person name="Grigoriev I.V."/>
        </authorList>
    </citation>
    <scope>NUCLEOTIDE SEQUENCE [LARGE SCALE GENOMIC DNA]</scope>
</reference>
<dbReference type="Pfam" id="PF09737">
    <property type="entry name" value="Det1"/>
    <property type="match status" value="1"/>
</dbReference>
<dbReference type="PANTHER" id="PTHR13374:SF3">
    <property type="entry name" value="DET1 HOMOLOG"/>
    <property type="match status" value="1"/>
</dbReference>
<sequence>MVKRSENITHRLFNRQLSCKPSGSQLHTVRTLYENIVPSHTVYDVECPDHTFRKFTNDGQYLIAFTRSFQHLVVYRFNWLNFCVKGEAEDAELPPKAAKFESFFTELYCVALATGTETICKDFFLTTENGVYGLFATSTGPDADAASVQGAVPGVPSIEKIRILAVRLADGIITDDRIYHDDFIHLSHNMGVFMYEDLLAILSVRFQCVHILQIRDSGTFVDVRSVGDFCQEDDELLVSSQTQVTFPRSLSESNARSGREQSNSSSETGPPVLGGIKQRLLSFIFRSILEHDDDHVQRAQRLKRFYYHFQHYTELVMWKVQFLDRYHLLIKFGSADGVISRSCDVSQQLAFFVVYNFETTEILEFQQNSSLELLQLFENFADHFRSAQRYPVYMNYVTSFSNNVFVREQSREQKVACINTKASNKANSFAPIARRTLASLPVNSQSQSPSVYFDHSLFHFDEKLISATDRHKPSMEHPIKFLSRRRPHILKFKINPGPENGANETRIKRVAAFVFHPIFPFAISIQQSFLQASVVNFHFRK</sequence>
<dbReference type="KEGG" id="smo:SELMODRAFT_104399"/>
<keyword evidence="3" id="KW-1185">Reference proteome</keyword>
<proteinExistence type="predicted"/>
<dbReference type="GO" id="GO:0031625">
    <property type="term" value="F:ubiquitin protein ligase binding"/>
    <property type="evidence" value="ECO:0000318"/>
    <property type="project" value="GO_Central"/>
</dbReference>
<dbReference type="AlphaFoldDB" id="D8RYJ5"/>
<dbReference type="GO" id="GO:0031461">
    <property type="term" value="C:cullin-RING ubiquitin ligase complex"/>
    <property type="evidence" value="ECO:0000318"/>
    <property type="project" value="GO_Central"/>
</dbReference>
<dbReference type="OMA" id="ITPCLTI"/>
<dbReference type="GO" id="GO:0032436">
    <property type="term" value="P:positive regulation of proteasomal ubiquitin-dependent protein catabolic process"/>
    <property type="evidence" value="ECO:0000318"/>
    <property type="project" value="GO_Central"/>
</dbReference>
<dbReference type="eggNOG" id="KOG2558">
    <property type="taxonomic scope" value="Eukaryota"/>
</dbReference>
<feature type="region of interest" description="Disordered" evidence="1">
    <location>
        <begin position="247"/>
        <end position="273"/>
    </location>
</feature>
<evidence type="ECO:0000256" key="1">
    <source>
        <dbReference type="SAM" id="MobiDB-lite"/>
    </source>
</evidence>
<dbReference type="FunCoup" id="D8RYJ5">
    <property type="interactions" value="3122"/>
</dbReference>
<organism evidence="3">
    <name type="scientific">Selaginella moellendorffii</name>
    <name type="common">Spikemoss</name>
    <dbReference type="NCBI Taxonomy" id="88036"/>
    <lineage>
        <taxon>Eukaryota</taxon>
        <taxon>Viridiplantae</taxon>
        <taxon>Streptophyta</taxon>
        <taxon>Embryophyta</taxon>
        <taxon>Tracheophyta</taxon>
        <taxon>Lycopodiopsida</taxon>
        <taxon>Selaginellales</taxon>
        <taxon>Selaginellaceae</taxon>
        <taxon>Selaginella</taxon>
    </lineage>
</organism>
<dbReference type="HOGENOM" id="CLU_036725_1_0_1"/>